<dbReference type="Pfam" id="PF10722">
    <property type="entry name" value="YbjN"/>
    <property type="match status" value="1"/>
</dbReference>
<dbReference type="Proteomes" id="UP000515743">
    <property type="component" value="Chromosome"/>
</dbReference>
<gene>
    <name evidence="2" type="ORF">H0194_00720</name>
</gene>
<proteinExistence type="predicted"/>
<evidence type="ECO:0000313" key="2">
    <source>
        <dbReference type="EMBL" id="QNE89631.1"/>
    </source>
</evidence>
<organism evidence="2 3">
    <name type="scientific">Corynebacterium incognita</name>
    <dbReference type="NCBI Taxonomy" id="2754725"/>
    <lineage>
        <taxon>Bacteria</taxon>
        <taxon>Bacillati</taxon>
        <taxon>Actinomycetota</taxon>
        <taxon>Actinomycetes</taxon>
        <taxon>Mycobacteriales</taxon>
        <taxon>Corynebacteriaceae</taxon>
        <taxon>Corynebacterium</taxon>
    </lineage>
</organism>
<reference evidence="2 3" key="1">
    <citation type="submission" date="2020-07" db="EMBL/GenBank/DDBJ databases">
        <title>Complete genome and description of Corynebacterium incognita strain Marseille-Q3630 sp. nov.</title>
        <authorList>
            <person name="Boxberger M."/>
        </authorList>
    </citation>
    <scope>NUCLEOTIDE SEQUENCE [LARGE SCALE GENOMIC DNA]</scope>
    <source>
        <strain evidence="2 3">Marseille-Q3630</strain>
    </source>
</reference>
<sequence>MDDSNLKSEGAAADSAATPELYPDTEIAEVTPERIGEIFENENLEYRLEERAMAEGAAPETIVRTGFVNAAIALQLREKTLVIDSVWRGDVPQSQGPQILAAVNQWNEGQFAPTLRFFEASGELLAVSGFREINTELGLSRNQLGSFIMSTLDAVLQSFNFLEQQFPELVTWEEPHHEH</sequence>
<dbReference type="InterPro" id="IPR019660">
    <property type="entry name" value="Put_sensory_transdc_reg_YbjN"/>
</dbReference>
<dbReference type="EMBL" id="CP059404">
    <property type="protein sequence ID" value="QNE89631.1"/>
    <property type="molecule type" value="Genomic_DNA"/>
</dbReference>
<dbReference type="AlphaFoldDB" id="A0A7G7CPW5"/>
<evidence type="ECO:0000256" key="1">
    <source>
        <dbReference type="SAM" id="MobiDB-lite"/>
    </source>
</evidence>
<feature type="region of interest" description="Disordered" evidence="1">
    <location>
        <begin position="1"/>
        <end position="26"/>
    </location>
</feature>
<dbReference type="KEGG" id="cik:H0194_00720"/>
<protein>
    <submittedName>
        <fullName evidence="2">YbjN domain-containing protein</fullName>
    </submittedName>
</protein>
<keyword evidence="3" id="KW-1185">Reference proteome</keyword>
<evidence type="ECO:0000313" key="3">
    <source>
        <dbReference type="Proteomes" id="UP000515743"/>
    </source>
</evidence>
<accession>A0A7G7CPW5</accession>
<name>A0A7G7CPW5_9CORY</name>
<dbReference type="RefSeq" id="WP_185176005.1">
    <property type="nucleotide sequence ID" value="NZ_CP059404.1"/>
</dbReference>